<feature type="compositionally biased region" description="Low complexity" evidence="2">
    <location>
        <begin position="461"/>
        <end position="470"/>
    </location>
</feature>
<feature type="compositionally biased region" description="Pro residues" evidence="2">
    <location>
        <begin position="403"/>
        <end position="412"/>
    </location>
</feature>
<gene>
    <name evidence="5" type="ORF">F6B93_10835</name>
</gene>
<dbReference type="Pfam" id="PF00823">
    <property type="entry name" value="PPE"/>
    <property type="match status" value="1"/>
</dbReference>
<reference evidence="5" key="1">
    <citation type="submission" date="2019-12" db="EMBL/GenBank/DDBJ databases">
        <title>Mycobacterium spongiae sp. nov.</title>
        <authorList>
            <person name="Stinear T."/>
        </authorList>
    </citation>
    <scope>NUCLEOTIDE SEQUENCE</scope>
    <source>
        <strain evidence="5">FSD4b-SM</strain>
    </source>
</reference>
<evidence type="ECO:0000313" key="5">
    <source>
        <dbReference type="EMBL" id="QUR67526.1"/>
    </source>
</evidence>
<dbReference type="GO" id="GO:0052572">
    <property type="term" value="P:response to host immune response"/>
    <property type="evidence" value="ECO:0007669"/>
    <property type="project" value="TreeGrafter"/>
</dbReference>
<name>A0A975PWT1_9MYCO</name>
<comment type="similarity">
    <text evidence="1">Belongs to the mycobacterial PPE family.</text>
</comment>
<accession>A0A975PWT1</accession>
<evidence type="ECO:0000256" key="2">
    <source>
        <dbReference type="SAM" id="MobiDB-lite"/>
    </source>
</evidence>
<feature type="region of interest" description="Disordered" evidence="2">
    <location>
        <begin position="444"/>
        <end position="485"/>
    </location>
</feature>
<dbReference type="PANTHER" id="PTHR46766:SF1">
    <property type="entry name" value="GLUTAMINE-RICH PROTEIN 2"/>
    <property type="match status" value="1"/>
</dbReference>
<protein>
    <submittedName>
        <fullName evidence="5">PPE domain-containing protein</fullName>
    </submittedName>
</protein>
<dbReference type="SUPFAM" id="SSF140459">
    <property type="entry name" value="PE/PPE dimer-like"/>
    <property type="match status" value="1"/>
</dbReference>
<evidence type="ECO:0000259" key="3">
    <source>
        <dbReference type="Pfam" id="PF00823"/>
    </source>
</evidence>
<feature type="domain" description="PPE-PPW subfamily C-terminal" evidence="4">
    <location>
        <begin position="517"/>
        <end position="564"/>
    </location>
</feature>
<evidence type="ECO:0000313" key="6">
    <source>
        <dbReference type="Proteomes" id="UP000682202"/>
    </source>
</evidence>
<feature type="region of interest" description="Disordered" evidence="2">
    <location>
        <begin position="552"/>
        <end position="601"/>
    </location>
</feature>
<dbReference type="Proteomes" id="UP000682202">
    <property type="component" value="Chromosome"/>
</dbReference>
<dbReference type="KEGG" id="mspg:F6B93_10835"/>
<keyword evidence="6" id="KW-1185">Reference proteome</keyword>
<evidence type="ECO:0000256" key="1">
    <source>
        <dbReference type="ARBA" id="ARBA00010652"/>
    </source>
</evidence>
<feature type="compositionally biased region" description="Basic residues" evidence="2">
    <location>
        <begin position="474"/>
        <end position="484"/>
    </location>
</feature>
<dbReference type="EMBL" id="CP046600">
    <property type="protein sequence ID" value="QUR67526.1"/>
    <property type="molecule type" value="Genomic_DNA"/>
</dbReference>
<dbReference type="InterPro" id="IPR000030">
    <property type="entry name" value="PPE_dom"/>
</dbReference>
<feature type="compositionally biased region" description="Basic and acidic residues" evidence="2">
    <location>
        <begin position="582"/>
        <end position="594"/>
    </location>
</feature>
<feature type="domain" description="PPE" evidence="3">
    <location>
        <begin position="5"/>
        <end position="168"/>
    </location>
</feature>
<proteinExistence type="inferred from homology"/>
<dbReference type="Pfam" id="PF18878">
    <property type="entry name" value="PPE-PPW"/>
    <property type="match status" value="1"/>
</dbReference>
<organism evidence="5 6">
    <name type="scientific">Mycobacterium spongiae</name>
    <dbReference type="NCBI Taxonomy" id="886343"/>
    <lineage>
        <taxon>Bacteria</taxon>
        <taxon>Bacillati</taxon>
        <taxon>Actinomycetota</taxon>
        <taxon>Actinomycetes</taxon>
        <taxon>Mycobacteriales</taxon>
        <taxon>Mycobacteriaceae</taxon>
        <taxon>Mycobacterium</taxon>
    </lineage>
</organism>
<feature type="region of interest" description="Disordered" evidence="2">
    <location>
        <begin position="381"/>
        <end position="418"/>
    </location>
</feature>
<dbReference type="Gene3D" id="1.20.1260.20">
    <property type="entry name" value="PPE superfamily"/>
    <property type="match status" value="1"/>
</dbReference>
<dbReference type="PANTHER" id="PTHR46766">
    <property type="entry name" value="GLUTAMINE-RICH PROTEIN 2"/>
    <property type="match status" value="1"/>
</dbReference>
<dbReference type="AlphaFoldDB" id="A0A975PWT1"/>
<dbReference type="InterPro" id="IPR043641">
    <property type="entry name" value="PPE-PPW_C"/>
</dbReference>
<sequence>MTAPMWLASPPEVHSVLLSSGPGPGPLLASAAQWSSLSVTYTDAADELAILLGDVAAGAWEGPTSGSYVAAHAPYLAWLMQAGADSAAMAAQQQATAVAYSTALAAMPTMAELAGNHATHAVLTATNFFGINTIPIALNEADYVRMWIQAATVMGTYQVASTAAVAATPQTTPAPPIVKVDGQAVAAAQAATSPADNLSPFEQWLLRIYTEFYNAVLQPFVDWVANIPFLQAMFSGIDPFLLILGNPLTYLSPANIAFALGFPMDIGTYVALLSQTFAFIAADLAAAFATGNPVTIGFTILFTGVEAVGTIITDTIALLKTLLEQTVGLLPALLPLLTSPLLASGAVLAPIGAKGVAALVAVPPPPPPVAPAAPPLAALAPSGPTSAPAPTPAPVEATAAAPAPGPPPPAATAPPSVTGAGVGAHMNGLAYLVGDLDSAAKRAAGTAARRKAPQPDSAEVPEAAATPQEQQPRRPPRRRAKAQKLGRGYEYADLEDDADVPAAAACSANKDRLAAVVASDDCAGILGFAGVAQKNGAGPPAGLISRAGDAFDRRPRMPMVPGTWEAEPARPQNASGESGSRAGHEETRSADGWRRQQRSVS</sequence>
<dbReference type="InterPro" id="IPR038332">
    <property type="entry name" value="PPE_sf"/>
</dbReference>
<evidence type="ECO:0000259" key="4">
    <source>
        <dbReference type="Pfam" id="PF18878"/>
    </source>
</evidence>